<feature type="domain" description="Aminoglycoside phosphotransferase" evidence="1">
    <location>
        <begin position="36"/>
        <end position="262"/>
    </location>
</feature>
<dbReference type="InterPro" id="IPR051678">
    <property type="entry name" value="AGP_Transferase"/>
</dbReference>
<protein>
    <recommendedName>
        <fullName evidence="1">Aminoglycoside phosphotransferase domain-containing protein</fullName>
    </recommendedName>
</protein>
<dbReference type="EMBL" id="BSDP01000001">
    <property type="protein sequence ID" value="GLI26747.1"/>
    <property type="molecule type" value="Genomic_DNA"/>
</dbReference>
<dbReference type="Pfam" id="PF01636">
    <property type="entry name" value="APH"/>
    <property type="match status" value="1"/>
</dbReference>
<dbReference type="Proteomes" id="UP001144396">
    <property type="component" value="Unassembled WGS sequence"/>
</dbReference>
<dbReference type="RefSeq" id="WP_281882762.1">
    <property type="nucleotide sequence ID" value="NZ_BSDP01000001.1"/>
</dbReference>
<dbReference type="SUPFAM" id="SSF56112">
    <property type="entry name" value="Protein kinase-like (PK-like)"/>
    <property type="match status" value="1"/>
</dbReference>
<keyword evidence="3" id="KW-1185">Reference proteome</keyword>
<dbReference type="CDD" id="cd05155">
    <property type="entry name" value="APH_ChoK_like_1"/>
    <property type="match status" value="1"/>
</dbReference>
<proteinExistence type="predicted"/>
<name>A0A9W6FQL4_9MICO</name>
<dbReference type="PANTHER" id="PTHR21310">
    <property type="entry name" value="AMINOGLYCOSIDE PHOSPHOTRANSFERASE-RELATED-RELATED"/>
    <property type="match status" value="1"/>
</dbReference>
<evidence type="ECO:0000313" key="2">
    <source>
        <dbReference type="EMBL" id="GLI26747.1"/>
    </source>
</evidence>
<dbReference type="PANTHER" id="PTHR21310:SF42">
    <property type="entry name" value="BIFUNCTIONAL AAC_APH"/>
    <property type="match status" value="1"/>
</dbReference>
<dbReference type="AlphaFoldDB" id="A0A9W6FQL4"/>
<organism evidence="2 3">
    <name type="scientific">Agromyces rhizosphaerae</name>
    <dbReference type="NCBI Taxonomy" id="88374"/>
    <lineage>
        <taxon>Bacteria</taxon>
        <taxon>Bacillati</taxon>
        <taxon>Actinomycetota</taxon>
        <taxon>Actinomycetes</taxon>
        <taxon>Micrococcales</taxon>
        <taxon>Microbacteriaceae</taxon>
        <taxon>Agromyces</taxon>
    </lineage>
</organism>
<dbReference type="InterPro" id="IPR011009">
    <property type="entry name" value="Kinase-like_dom_sf"/>
</dbReference>
<reference evidence="2" key="1">
    <citation type="submission" date="2022-12" db="EMBL/GenBank/DDBJ databases">
        <title>Reference genome sequencing for broad-spectrum identification of bacterial and archaeal isolates by mass spectrometry.</title>
        <authorList>
            <person name="Sekiguchi Y."/>
            <person name="Tourlousse D.M."/>
        </authorList>
    </citation>
    <scope>NUCLEOTIDE SEQUENCE</scope>
    <source>
        <strain evidence="2">14</strain>
    </source>
</reference>
<evidence type="ECO:0000259" key="1">
    <source>
        <dbReference type="Pfam" id="PF01636"/>
    </source>
</evidence>
<sequence>MRTTHPDEVPTDATLARRLVAAQFPEWAHLPIGAAPSQGTDNAMYRLGDELAVRLPRMPWAAAPLEREYRWLPLIAPQLPVAAPLPLALGRPADGYPWHWTVCRWLVGEHPPVDDEADASSSALAGQHDLARDLAAFARAMRDLDPDGAPTTAWPLPLAGEDDFVSGQLAAIGATELDAIWSAARSARPPATRTWIHGDLSPGNLLVADGRLTGVLDFGTMGLGDPASEHRVAWNLLGRTTRETYRAAVDADDDEWARARGWALLQALAQLAHVAERHPPIAAGARRVLAELLSEHAD</sequence>
<dbReference type="Gene3D" id="3.30.200.20">
    <property type="entry name" value="Phosphorylase Kinase, domain 1"/>
    <property type="match status" value="1"/>
</dbReference>
<accession>A0A9W6FQL4</accession>
<gene>
    <name evidence="2" type="ORF">ARHIZOSPH14_09890</name>
</gene>
<evidence type="ECO:0000313" key="3">
    <source>
        <dbReference type="Proteomes" id="UP001144396"/>
    </source>
</evidence>
<comment type="caution">
    <text evidence="2">The sequence shown here is derived from an EMBL/GenBank/DDBJ whole genome shotgun (WGS) entry which is preliminary data.</text>
</comment>
<dbReference type="InterPro" id="IPR002575">
    <property type="entry name" value="Aminoglycoside_PTrfase"/>
</dbReference>
<dbReference type="Gene3D" id="3.90.1200.10">
    <property type="match status" value="1"/>
</dbReference>